<proteinExistence type="predicted"/>
<protein>
    <submittedName>
        <fullName evidence="1">Uncharacterized protein</fullName>
    </submittedName>
</protein>
<dbReference type="Proteomes" id="UP001205486">
    <property type="component" value="Unassembled WGS sequence"/>
</dbReference>
<evidence type="ECO:0000313" key="1">
    <source>
        <dbReference type="EMBL" id="MCP1999439.1"/>
    </source>
</evidence>
<reference evidence="1" key="1">
    <citation type="submission" date="2022-03" db="EMBL/GenBank/DDBJ databases">
        <title>Interactions between chemoautotrophic and heterotrophic bacteria.</title>
        <authorList>
            <person name="Santoro A."/>
        </authorList>
    </citation>
    <scope>NUCLEOTIDE SEQUENCE</scope>
    <source>
        <strain evidence="1">Nb-106</strain>
    </source>
</reference>
<sequence length="45" mass="4948">MRGMIARPKPSTPMASRGDVAKNTIASNAMSFHDSQMGREPTWRA</sequence>
<accession>A0ACC6AI41</accession>
<dbReference type="EMBL" id="JALJZS010000002">
    <property type="protein sequence ID" value="MCP1999439.1"/>
    <property type="molecule type" value="Genomic_DNA"/>
</dbReference>
<evidence type="ECO:0000313" key="2">
    <source>
        <dbReference type="Proteomes" id="UP001205486"/>
    </source>
</evidence>
<name>A0ACC6AI41_NITWI</name>
<comment type="caution">
    <text evidence="1">The sequence shown here is derived from an EMBL/GenBank/DDBJ whole genome shotgun (WGS) entry which is preliminary data.</text>
</comment>
<organism evidence="1 2">
    <name type="scientific">Nitrobacter winogradskyi</name>
    <name type="common">Nitrobacter agilis</name>
    <dbReference type="NCBI Taxonomy" id="913"/>
    <lineage>
        <taxon>Bacteria</taxon>
        <taxon>Pseudomonadati</taxon>
        <taxon>Pseudomonadota</taxon>
        <taxon>Alphaproteobacteria</taxon>
        <taxon>Hyphomicrobiales</taxon>
        <taxon>Nitrobacteraceae</taxon>
        <taxon>Nitrobacter</taxon>
    </lineage>
</organism>
<gene>
    <name evidence="1" type="ORF">J2S34_001887</name>
</gene>
<keyword evidence="2" id="KW-1185">Reference proteome</keyword>